<sequence length="112" mass="12968">MEVFPGLKDLIPWLIDDNPNYRLTFAHIEGSPGSGKAIKLPRQILDSREILDRHRTTIVQVLPGFKRNAVVQGQGSWSPDHKLKKGQYQPVLKVQTYREILEYLKIGYREKK</sequence>
<gene>
    <name evidence="1" type="ORF">FTJAE_10753</name>
</gene>
<comment type="caution">
    <text evidence="1">The sequence shown here is derived from an EMBL/GenBank/DDBJ whole genome shotgun (WGS) entry which is preliminary data.</text>
</comment>
<dbReference type="RefSeq" id="XP_037202156.1">
    <property type="nucleotide sequence ID" value="XM_037343626.1"/>
</dbReference>
<evidence type="ECO:0000313" key="1">
    <source>
        <dbReference type="EMBL" id="KAF5622774.1"/>
    </source>
</evidence>
<keyword evidence="2" id="KW-1185">Reference proteome</keyword>
<dbReference type="GeneID" id="59295896"/>
<protein>
    <submittedName>
        <fullName evidence="1">Uncharacterized protein</fullName>
    </submittedName>
</protein>
<dbReference type="AlphaFoldDB" id="A0A8H5VJ07"/>
<dbReference type="EMBL" id="JAAQRI010000254">
    <property type="protein sequence ID" value="KAF5622774.1"/>
    <property type="molecule type" value="Genomic_DNA"/>
</dbReference>
<proteinExistence type="predicted"/>
<name>A0A8H5VJ07_9HYPO</name>
<evidence type="ECO:0000313" key="2">
    <source>
        <dbReference type="Proteomes" id="UP000530670"/>
    </source>
</evidence>
<accession>A0A8H5VJ07</accession>
<dbReference type="Proteomes" id="UP000530670">
    <property type="component" value="Unassembled WGS sequence"/>
</dbReference>
<dbReference type="OrthoDB" id="5041245at2759"/>
<organism evidence="1 2">
    <name type="scientific">Fusarium tjaetaba</name>
    <dbReference type="NCBI Taxonomy" id="1567544"/>
    <lineage>
        <taxon>Eukaryota</taxon>
        <taxon>Fungi</taxon>
        <taxon>Dikarya</taxon>
        <taxon>Ascomycota</taxon>
        <taxon>Pezizomycotina</taxon>
        <taxon>Sordariomycetes</taxon>
        <taxon>Hypocreomycetidae</taxon>
        <taxon>Hypocreales</taxon>
        <taxon>Nectriaceae</taxon>
        <taxon>Fusarium</taxon>
        <taxon>Fusarium fujikuroi species complex</taxon>
    </lineage>
</organism>
<reference evidence="1 2" key="1">
    <citation type="submission" date="2020-05" db="EMBL/GenBank/DDBJ databases">
        <title>Identification and distribution of gene clusters putatively required for synthesis of sphingolipid metabolism inhibitors in phylogenetically diverse species of the filamentous fungus Fusarium.</title>
        <authorList>
            <person name="Kim H.-S."/>
            <person name="Busman M."/>
            <person name="Brown D.W."/>
            <person name="Divon H."/>
            <person name="Uhlig S."/>
            <person name="Proctor R.H."/>
        </authorList>
    </citation>
    <scope>NUCLEOTIDE SEQUENCE [LARGE SCALE GENOMIC DNA]</scope>
    <source>
        <strain evidence="1 2">NRRL 66243</strain>
    </source>
</reference>